<dbReference type="Gene3D" id="3.90.1150.10">
    <property type="entry name" value="Aspartate Aminotransferase, domain 1"/>
    <property type="match status" value="1"/>
</dbReference>
<keyword evidence="6" id="KW-1185">Reference proteome</keyword>
<evidence type="ECO:0000259" key="2">
    <source>
        <dbReference type="Pfam" id="PF00266"/>
    </source>
</evidence>
<keyword evidence="1" id="KW-0663">Pyridoxal phosphate</keyword>
<dbReference type="Proteomes" id="UP000253850">
    <property type="component" value="Chromosome"/>
</dbReference>
<proteinExistence type="predicted"/>
<dbReference type="PANTHER" id="PTHR43586:SF8">
    <property type="entry name" value="CYSTEINE DESULFURASE 1, CHLOROPLASTIC"/>
    <property type="match status" value="1"/>
</dbReference>
<dbReference type="GO" id="GO:0016787">
    <property type="term" value="F:hydrolase activity"/>
    <property type="evidence" value="ECO:0007669"/>
    <property type="project" value="UniProtKB-KW"/>
</dbReference>
<dbReference type="InterPro" id="IPR015424">
    <property type="entry name" value="PyrdxlP-dep_Trfase"/>
</dbReference>
<evidence type="ECO:0000313" key="6">
    <source>
        <dbReference type="Proteomes" id="UP000289193"/>
    </source>
</evidence>
<dbReference type="Pfam" id="PF00266">
    <property type="entry name" value="Aminotran_5"/>
    <property type="match status" value="1"/>
</dbReference>
<dbReference type="GO" id="GO:0008483">
    <property type="term" value="F:transaminase activity"/>
    <property type="evidence" value="ECO:0007669"/>
    <property type="project" value="UniProtKB-KW"/>
</dbReference>
<dbReference type="Gene3D" id="3.40.640.10">
    <property type="entry name" value="Type I PLP-dependent aspartate aminotransferase-like (Major domain)"/>
    <property type="match status" value="1"/>
</dbReference>
<name>A0AAX2A869_9BACT</name>
<sequence length="434" mass="48528">MKKDIYRPFFDKNTQTLDFIRYNTIGKSKNEYFDYTASGLAFRQIENRIRDVLETYANTHSKESLNANITNQYYLEAIDSLCSSLELNEEFTVIPTGCGATAAIKKFQELIGVYIPPATLKRFGISVAKKKLPLIIVGPYEHHSNEVSYREALCEVQRIRLTDEGLVDLRQLKEVLQENRHREIIGCFCIASNVTGIITPYEEISRLLRLYGATVCFDAAASSPYMNIPCELYDALVMSPHKLLGGPASCGILAIRKSLVDNSLAPTFAGGGTVAYVNAQVQEYEKDISARETAGTPGIIQLIRAALAYQLRNEIGFEFIKKQKEELLKHLLKGLDEIEDITIYGNKTAANIGIISFNIANLNPYKICEKLSSNSGIQTRAGCSCAGPYGHDLLGKTSKEELEEKPGWLRISIHYSQTKEEIDRLLEAIKESIK</sequence>
<dbReference type="EMBL" id="CP031217">
    <property type="protein sequence ID" value="AXH13578.1"/>
    <property type="molecule type" value="Genomic_DNA"/>
</dbReference>
<dbReference type="InterPro" id="IPR015421">
    <property type="entry name" value="PyrdxlP-dep_Trfase_major"/>
</dbReference>
<dbReference type="RefSeq" id="WP_114840356.1">
    <property type="nucleotide sequence ID" value="NZ_CP031217.1"/>
</dbReference>
<dbReference type="SUPFAM" id="SSF53383">
    <property type="entry name" value="PLP-dependent transferases"/>
    <property type="match status" value="1"/>
</dbReference>
<reference evidence="4 6" key="1">
    <citation type="submission" date="2017-10" db="EMBL/GenBank/DDBJ databases">
        <title>Genomics of the genus Arcobacter.</title>
        <authorList>
            <person name="Perez-Cataluna A."/>
            <person name="Figueras M.J."/>
        </authorList>
    </citation>
    <scope>NUCLEOTIDE SEQUENCE [LARGE SCALE GENOMIC DNA]</scope>
    <source>
        <strain evidence="4 6">CECT 7835</strain>
    </source>
</reference>
<dbReference type="Proteomes" id="UP000289193">
    <property type="component" value="Unassembled WGS sequence"/>
</dbReference>
<evidence type="ECO:0000313" key="5">
    <source>
        <dbReference type="Proteomes" id="UP000253850"/>
    </source>
</evidence>
<evidence type="ECO:0000313" key="3">
    <source>
        <dbReference type="EMBL" id="AXH13578.1"/>
    </source>
</evidence>
<dbReference type="PANTHER" id="PTHR43586">
    <property type="entry name" value="CYSTEINE DESULFURASE"/>
    <property type="match status" value="1"/>
</dbReference>
<dbReference type="EMBL" id="PDKM01000004">
    <property type="protein sequence ID" value="RXK09817.1"/>
    <property type="molecule type" value="Genomic_DNA"/>
</dbReference>
<organism evidence="4 6">
    <name type="scientific">Halarcobacter bivalviorum</name>
    <dbReference type="NCBI Taxonomy" id="663364"/>
    <lineage>
        <taxon>Bacteria</taxon>
        <taxon>Pseudomonadati</taxon>
        <taxon>Campylobacterota</taxon>
        <taxon>Epsilonproteobacteria</taxon>
        <taxon>Campylobacterales</taxon>
        <taxon>Arcobacteraceae</taxon>
        <taxon>Halarcobacter</taxon>
    </lineage>
</organism>
<evidence type="ECO:0000313" key="4">
    <source>
        <dbReference type="EMBL" id="RXK09817.1"/>
    </source>
</evidence>
<accession>A0AAX2A869</accession>
<dbReference type="InterPro" id="IPR015422">
    <property type="entry name" value="PyrdxlP-dep_Trfase_small"/>
</dbReference>
<gene>
    <name evidence="3" type="primary">csdA</name>
    <name evidence="3" type="ORF">ABIV_2612</name>
    <name evidence="4" type="ORF">CRV05_08790</name>
</gene>
<reference evidence="3 5" key="2">
    <citation type="submission" date="2018-07" db="EMBL/GenBank/DDBJ databases">
        <title>Complete genome of the Arcobacter bivalviorum type strain LMG 26154.</title>
        <authorList>
            <person name="Miller W.G."/>
            <person name="Yee E."/>
            <person name="Bono J.L."/>
        </authorList>
    </citation>
    <scope>NUCLEOTIDE SEQUENCE [LARGE SCALE GENOMIC DNA]</scope>
    <source>
        <strain evidence="3 5">LMG 26154</strain>
    </source>
</reference>
<keyword evidence="3" id="KW-0378">Hydrolase</keyword>
<evidence type="ECO:0000256" key="1">
    <source>
        <dbReference type="ARBA" id="ARBA00022898"/>
    </source>
</evidence>
<keyword evidence="4" id="KW-0032">Aminotransferase</keyword>
<dbReference type="KEGG" id="hbv:ABIV_2612"/>
<feature type="domain" description="Aminotransferase class V" evidence="2">
    <location>
        <begin position="32"/>
        <end position="425"/>
    </location>
</feature>
<protein>
    <submittedName>
        <fullName evidence="4">Aminotransferase</fullName>
    </submittedName>
    <submittedName>
        <fullName evidence="3">Cysteine sulfinate desulfinase</fullName>
        <ecNumber evidence="3">3.13.1.-</ecNumber>
    </submittedName>
</protein>
<dbReference type="AlphaFoldDB" id="A0AAX2A869"/>
<keyword evidence="4" id="KW-0808">Transferase</keyword>
<dbReference type="InterPro" id="IPR000192">
    <property type="entry name" value="Aminotrans_V_dom"/>
</dbReference>
<dbReference type="EC" id="3.13.1.-" evidence="3"/>